<organism evidence="4">
    <name type="scientific">Brugia pahangi</name>
    <name type="common">Filarial nematode worm</name>
    <dbReference type="NCBI Taxonomy" id="6280"/>
    <lineage>
        <taxon>Eukaryota</taxon>
        <taxon>Metazoa</taxon>
        <taxon>Ecdysozoa</taxon>
        <taxon>Nematoda</taxon>
        <taxon>Chromadorea</taxon>
        <taxon>Rhabditida</taxon>
        <taxon>Spirurina</taxon>
        <taxon>Spiruromorpha</taxon>
        <taxon>Filarioidea</taxon>
        <taxon>Onchocercidae</taxon>
        <taxon>Brugia</taxon>
    </lineage>
</organism>
<dbReference type="AlphaFoldDB" id="A0A0N4TE21"/>
<proteinExistence type="predicted"/>
<feature type="compositionally biased region" description="Polar residues" evidence="1">
    <location>
        <begin position="12"/>
        <end position="33"/>
    </location>
</feature>
<reference evidence="2 3" key="2">
    <citation type="submission" date="2018-11" db="EMBL/GenBank/DDBJ databases">
        <authorList>
            <consortium name="Pathogen Informatics"/>
        </authorList>
    </citation>
    <scope>NUCLEOTIDE SEQUENCE [LARGE SCALE GENOMIC DNA]</scope>
</reference>
<evidence type="ECO:0000256" key="1">
    <source>
        <dbReference type="SAM" id="MobiDB-lite"/>
    </source>
</evidence>
<feature type="region of interest" description="Disordered" evidence="1">
    <location>
        <begin position="1"/>
        <end position="40"/>
    </location>
</feature>
<dbReference type="EMBL" id="UZAD01005879">
    <property type="protein sequence ID" value="VDN87610.1"/>
    <property type="molecule type" value="Genomic_DNA"/>
</dbReference>
<name>A0A0N4TE21_BRUPA</name>
<keyword evidence="3" id="KW-1185">Reference proteome</keyword>
<evidence type="ECO:0000313" key="3">
    <source>
        <dbReference type="Proteomes" id="UP000278627"/>
    </source>
</evidence>
<accession>A0A0N4TE21</accession>
<evidence type="ECO:0000313" key="4">
    <source>
        <dbReference type="WBParaSite" id="BPAG_0000645901-mRNA-1"/>
    </source>
</evidence>
<evidence type="ECO:0000313" key="2">
    <source>
        <dbReference type="EMBL" id="VDN87610.1"/>
    </source>
</evidence>
<reference evidence="4" key="1">
    <citation type="submission" date="2017-02" db="UniProtKB">
        <authorList>
            <consortium name="WormBaseParasite"/>
        </authorList>
    </citation>
    <scope>IDENTIFICATION</scope>
</reference>
<dbReference type="Proteomes" id="UP000278627">
    <property type="component" value="Unassembled WGS sequence"/>
</dbReference>
<gene>
    <name evidence="2" type="ORF">BPAG_LOCUS6424</name>
</gene>
<protein>
    <submittedName>
        <fullName evidence="4">CSTF_C domain-containing protein</fullName>
    </submittedName>
</protein>
<dbReference type="WBParaSite" id="BPAG_0000645901-mRNA-1">
    <property type="protein sequence ID" value="BPAG_0000645901-mRNA-1"/>
    <property type="gene ID" value="BPAG_0000645901"/>
</dbReference>
<sequence length="77" mass="7992">GLPQSLPVNAAQPDSNLSVSAAQPGSGLPQSLSVGAAPPGFLPPNDEVVAQLNDAQNFRALAKLMQLKQHFTRDSTN</sequence>